<dbReference type="GO" id="GO:0000716">
    <property type="term" value="P:transcription-coupled nucleotide-excision repair, DNA damage recognition"/>
    <property type="evidence" value="ECO:0007669"/>
    <property type="project" value="UniProtKB-UniRule"/>
</dbReference>
<dbReference type="SUPFAM" id="SSF143517">
    <property type="entry name" value="TRCF domain-like"/>
    <property type="match status" value="1"/>
</dbReference>
<evidence type="ECO:0000256" key="9">
    <source>
        <dbReference type="ARBA" id="ARBA00023204"/>
    </source>
</evidence>
<dbReference type="GO" id="GO:0006355">
    <property type="term" value="P:regulation of DNA-templated transcription"/>
    <property type="evidence" value="ECO:0007669"/>
    <property type="project" value="UniProtKB-UniRule"/>
</dbReference>
<dbReference type="GO" id="GO:0005524">
    <property type="term" value="F:ATP binding"/>
    <property type="evidence" value="ECO:0007669"/>
    <property type="project" value="UniProtKB-UniRule"/>
</dbReference>
<dbReference type="Pfam" id="PF02559">
    <property type="entry name" value="CarD_TRCF_RID"/>
    <property type="match status" value="1"/>
</dbReference>
<dbReference type="NCBIfam" id="TIGR00580">
    <property type="entry name" value="mfd"/>
    <property type="match status" value="1"/>
</dbReference>
<dbReference type="Gene3D" id="3.90.1150.50">
    <property type="entry name" value="Transcription-repair-coupling factor, D7 domain"/>
    <property type="match status" value="1"/>
</dbReference>
<keyword evidence="9 13" id="KW-0234">DNA repair</keyword>
<dbReference type="InterPro" id="IPR011545">
    <property type="entry name" value="DEAD/DEAH_box_helicase_dom"/>
</dbReference>
<keyword evidence="4 13" id="KW-0227">DNA damage</keyword>
<dbReference type="KEGG" id="hfv:R50_2623"/>
<keyword evidence="3 13" id="KW-0547">Nucleotide-binding</keyword>
<evidence type="ECO:0000259" key="14">
    <source>
        <dbReference type="PROSITE" id="PS51192"/>
    </source>
</evidence>
<keyword evidence="17" id="KW-1185">Reference proteome</keyword>
<dbReference type="EC" id="3.6.4.-" evidence="13"/>
<dbReference type="InterPro" id="IPR037235">
    <property type="entry name" value="TRCF-like_C_D7"/>
</dbReference>
<evidence type="ECO:0000313" key="17">
    <source>
        <dbReference type="Proteomes" id="UP000503399"/>
    </source>
</evidence>
<feature type="domain" description="Helicase ATP-binding" evidence="14">
    <location>
        <begin position="638"/>
        <end position="799"/>
    </location>
</feature>
<dbReference type="Pfam" id="PF17757">
    <property type="entry name" value="UvrB_inter"/>
    <property type="match status" value="1"/>
</dbReference>
<evidence type="ECO:0000256" key="10">
    <source>
        <dbReference type="ARBA" id="ARBA00061104"/>
    </source>
</evidence>
<feature type="domain" description="Helicase C-terminal" evidence="15">
    <location>
        <begin position="808"/>
        <end position="974"/>
    </location>
</feature>
<dbReference type="Gene3D" id="3.40.50.300">
    <property type="entry name" value="P-loop containing nucleotide triphosphate hydrolases"/>
    <property type="match status" value="2"/>
</dbReference>
<keyword evidence="6" id="KW-0347">Helicase</keyword>
<dbReference type="InterPro" id="IPR036101">
    <property type="entry name" value="CarD-like/TRCF_RID_sf"/>
</dbReference>
<dbReference type="InterPro" id="IPR005118">
    <property type="entry name" value="TRCF_C"/>
</dbReference>
<dbReference type="GO" id="GO:0003684">
    <property type="term" value="F:damaged DNA binding"/>
    <property type="evidence" value="ECO:0007669"/>
    <property type="project" value="InterPro"/>
</dbReference>
<dbReference type="GO" id="GO:0005737">
    <property type="term" value="C:cytoplasm"/>
    <property type="evidence" value="ECO:0007669"/>
    <property type="project" value="UniProtKB-SubCell"/>
</dbReference>
<keyword evidence="7 13" id="KW-0067">ATP-binding</keyword>
<comment type="function">
    <text evidence="13">Couples transcription and DNA repair by recognizing RNA polymerase (RNAP) stalled at DNA lesions. Mediates ATP-dependent release of RNAP and its truncated transcript from the DNA, and recruitment of nucleotide excision repair machinery to the damaged site.</text>
</comment>
<dbReference type="InterPro" id="IPR047112">
    <property type="entry name" value="RecG/Mfd"/>
</dbReference>
<evidence type="ECO:0000256" key="7">
    <source>
        <dbReference type="ARBA" id="ARBA00022840"/>
    </source>
</evidence>
<dbReference type="SMART" id="SM01058">
    <property type="entry name" value="CarD_TRCF"/>
    <property type="match status" value="1"/>
</dbReference>
<dbReference type="CDD" id="cd17991">
    <property type="entry name" value="DEXHc_TRCF"/>
    <property type="match status" value="1"/>
</dbReference>
<dbReference type="AlphaFoldDB" id="A0A6F8ZKX2"/>
<dbReference type="Gene3D" id="2.40.10.170">
    <property type="match status" value="1"/>
</dbReference>
<evidence type="ECO:0000256" key="11">
    <source>
        <dbReference type="ARBA" id="ARBA00061399"/>
    </source>
</evidence>
<dbReference type="InterPro" id="IPR014001">
    <property type="entry name" value="Helicase_ATP-bd"/>
</dbReference>
<dbReference type="PANTHER" id="PTHR47964:SF1">
    <property type="entry name" value="ATP-DEPENDENT DNA HELICASE HOMOLOG RECG, CHLOROPLASTIC"/>
    <property type="match status" value="1"/>
</dbReference>
<evidence type="ECO:0000256" key="12">
    <source>
        <dbReference type="ARBA" id="ARBA00070128"/>
    </source>
</evidence>
<dbReference type="SMART" id="SM00490">
    <property type="entry name" value="HELICc"/>
    <property type="match status" value="1"/>
</dbReference>
<dbReference type="HAMAP" id="MF_00969">
    <property type="entry name" value="TRCF"/>
    <property type="match status" value="1"/>
</dbReference>
<evidence type="ECO:0000256" key="5">
    <source>
        <dbReference type="ARBA" id="ARBA00022801"/>
    </source>
</evidence>
<dbReference type="InterPro" id="IPR003711">
    <property type="entry name" value="CarD-like/TRCF_RID"/>
</dbReference>
<dbReference type="Pfam" id="PF00270">
    <property type="entry name" value="DEAD"/>
    <property type="match status" value="1"/>
</dbReference>
<dbReference type="InterPro" id="IPR041471">
    <property type="entry name" value="UvrB_inter"/>
</dbReference>
<accession>A0A6F8ZKX2</accession>
<evidence type="ECO:0000256" key="8">
    <source>
        <dbReference type="ARBA" id="ARBA00023125"/>
    </source>
</evidence>
<dbReference type="FunFam" id="3.40.50.300:FF:000546">
    <property type="entry name" value="Transcription-repair-coupling factor"/>
    <property type="match status" value="1"/>
</dbReference>
<keyword evidence="5 13" id="KW-0378">Hydrolase</keyword>
<evidence type="ECO:0000256" key="2">
    <source>
        <dbReference type="ARBA" id="ARBA00022490"/>
    </source>
</evidence>
<dbReference type="PROSITE" id="PS51192">
    <property type="entry name" value="HELICASE_ATP_BIND_1"/>
    <property type="match status" value="1"/>
</dbReference>
<dbReference type="GO" id="GO:0016787">
    <property type="term" value="F:hydrolase activity"/>
    <property type="evidence" value="ECO:0007669"/>
    <property type="project" value="UniProtKB-KW"/>
</dbReference>
<dbReference type="EMBL" id="LR778114">
    <property type="protein sequence ID" value="CAB1130115.1"/>
    <property type="molecule type" value="Genomic_DNA"/>
</dbReference>
<name>A0A6F8ZKX2_9FIRM</name>
<dbReference type="InterPro" id="IPR027417">
    <property type="entry name" value="P-loop_NTPase"/>
</dbReference>
<comment type="similarity">
    <text evidence="10 13">In the N-terminal section; belongs to the UvrB family.</text>
</comment>
<evidence type="ECO:0000256" key="3">
    <source>
        <dbReference type="ARBA" id="ARBA00022741"/>
    </source>
</evidence>
<keyword evidence="2 13" id="KW-0963">Cytoplasm</keyword>
<dbReference type="SMART" id="SM00982">
    <property type="entry name" value="TRCF"/>
    <property type="match status" value="1"/>
</dbReference>
<dbReference type="GO" id="GO:0003678">
    <property type="term" value="F:DNA helicase activity"/>
    <property type="evidence" value="ECO:0007669"/>
    <property type="project" value="TreeGrafter"/>
</dbReference>
<comment type="similarity">
    <text evidence="11 13">In the C-terminal section; belongs to the helicase family. RecG subfamily.</text>
</comment>
<gene>
    <name evidence="13 16" type="primary">mfd</name>
    <name evidence="16" type="ORF">R50_2623</name>
</gene>
<protein>
    <recommendedName>
        <fullName evidence="12 13">Transcription-repair-coupling factor</fullName>
        <shortName evidence="13">TRCF</shortName>
        <ecNumber evidence="13">3.6.4.-</ecNumber>
    </recommendedName>
</protein>
<dbReference type="Pfam" id="PF00271">
    <property type="entry name" value="Helicase_C"/>
    <property type="match status" value="1"/>
</dbReference>
<dbReference type="Pfam" id="PF03461">
    <property type="entry name" value="TRCF"/>
    <property type="match status" value="1"/>
</dbReference>
<dbReference type="Gene3D" id="3.30.2060.10">
    <property type="entry name" value="Penicillin-binding protein 1b domain"/>
    <property type="match status" value="1"/>
</dbReference>
<dbReference type="SUPFAM" id="SSF52540">
    <property type="entry name" value="P-loop containing nucleoside triphosphate hydrolases"/>
    <property type="match status" value="4"/>
</dbReference>
<comment type="subcellular location">
    <subcellularLocation>
        <location evidence="1 13">Cytoplasm</location>
    </subcellularLocation>
</comment>
<evidence type="ECO:0000256" key="13">
    <source>
        <dbReference type="HAMAP-Rule" id="MF_00969"/>
    </source>
</evidence>
<dbReference type="PANTHER" id="PTHR47964">
    <property type="entry name" value="ATP-DEPENDENT DNA HELICASE HOMOLOG RECG, CHLOROPLASTIC"/>
    <property type="match status" value="1"/>
</dbReference>
<keyword evidence="8 13" id="KW-0238">DNA-binding</keyword>
<dbReference type="Proteomes" id="UP000503399">
    <property type="component" value="Chromosome"/>
</dbReference>
<sequence>MTEIPSLAGLLDLWAAYPAYRTFREELLARGRGEASGLSGSLPAFLTAALARDLALPVLVVTAGSQEARRWQAQLEVLLPGRPCFFFPPRPPAWGEVSAESGEWAAMRLAALDAVAGAGSAILVAPVQAARELLLPAGAPALELTAGQEVEPQVVAARLDALGYRTAPAVEAPGQMSRRGGILDVWPPGADPVRIEWWDVVIESLRRFDPVTQTSVERVDRVRVAPAREAVLEGERLEAVRRRIAGELDTARTALLATGRRSQAEALEERYSRVLRELEEGNLAGAAAQRLAAACGPGVVLSRRFREPPLVVYDDWPRIAEAVRGQAALEREEAAARLERGEILPVEAETSLGDPEAWAEALDGRARLYLSLLPHARTQGGAVLALAGRPAPRVHGQPDRFAAEVGRLRKARQRVVLAVRDPEQAQVLGRELLDRGINPRPGLGVPGEVGFLLGLLGEGFWLPELGLVVLAQGEISGREVQPLPAARRRPGGPAVKLTDLKPGDYVVHVTHGIGRFLGLATLEVDGRHKEYLHIAYAGQDTLYVPVEQVGLVQKYVGVEGQEPRLSRMGGGEWARVKERVRRSVRELAEELIRLYARRQTEAGFAFPPDTPWQADFEAAFPYEETPDQLSALRAIKADMEAPRPMDRLLCGDVGYGKTEVALRAAFKAVLAGKQVAFLVPTTLLAEQHYATAKSRLAGYPVTVEALSRLRSPREQRRILEGLASGRVDLVIGTHRLLAKDVRFRDLGLLIVDEEHRFGVAHKERIKALKANVDVLTLSATPIPRTLHMALVGIRDMSVIETPPEDRLPVETVVLPYQDEVVREAIRREVDRGGQVFYVHNRIHAIDRIVARLERLLPGLRIGVVHGQVGEDQMEEVMARFVAHEYDVLVATAIIESGLDIPNANTLIVEDADQLGLAQLYQLRGRVGRSARLAYAFFTYRPERVLTPAAQRRLETIREFTELGSGYQIALRDLEIRGAGNLLGAEQHGHIAAVGFDLYTELLAEAVRELKGEAAPAPVPDPQLDLTVEAYLPEGYIPEVGQKIGWYKRLAQLQTPEEVDQVAAELADRYGPLPPPAHRLLQVARIRTLARALRLAAVSERPDRVVLKATPQSPLQPDALRQLGQVFSGRLLPGRADQAELAIRLSRPARPGEAADVAETALDILKGVWAGALSQG</sequence>
<evidence type="ECO:0000256" key="6">
    <source>
        <dbReference type="ARBA" id="ARBA00022806"/>
    </source>
</evidence>
<dbReference type="InterPro" id="IPR001650">
    <property type="entry name" value="Helicase_C-like"/>
</dbReference>
<reference evidence="16 17" key="1">
    <citation type="submission" date="2020-02" db="EMBL/GenBank/DDBJ databases">
        <authorList>
            <person name="Hogendoorn C."/>
        </authorList>
    </citation>
    <scope>NUCLEOTIDE SEQUENCE [LARGE SCALE GENOMIC DNA]</scope>
    <source>
        <strain evidence="16">R501</strain>
    </source>
</reference>
<dbReference type="PROSITE" id="PS51194">
    <property type="entry name" value="HELICASE_CTER"/>
    <property type="match status" value="1"/>
</dbReference>
<organism evidence="16 17">
    <name type="scientific">Candidatus Hydrogenisulfobacillus filiaventi</name>
    <dbReference type="NCBI Taxonomy" id="2707344"/>
    <lineage>
        <taxon>Bacteria</taxon>
        <taxon>Bacillati</taxon>
        <taxon>Bacillota</taxon>
        <taxon>Clostridia</taxon>
        <taxon>Eubacteriales</taxon>
        <taxon>Clostridiales Family XVII. Incertae Sedis</taxon>
        <taxon>Candidatus Hydrogenisulfobacillus</taxon>
    </lineage>
</organism>
<evidence type="ECO:0000256" key="1">
    <source>
        <dbReference type="ARBA" id="ARBA00004496"/>
    </source>
</evidence>
<dbReference type="Gene3D" id="3.40.50.11180">
    <property type="match status" value="1"/>
</dbReference>
<dbReference type="SUPFAM" id="SSF141259">
    <property type="entry name" value="CarD-like"/>
    <property type="match status" value="1"/>
</dbReference>
<evidence type="ECO:0000259" key="15">
    <source>
        <dbReference type="PROSITE" id="PS51194"/>
    </source>
</evidence>
<evidence type="ECO:0000256" key="4">
    <source>
        <dbReference type="ARBA" id="ARBA00022763"/>
    </source>
</evidence>
<evidence type="ECO:0000313" key="16">
    <source>
        <dbReference type="EMBL" id="CAB1130115.1"/>
    </source>
</evidence>
<proteinExistence type="inferred from homology"/>
<dbReference type="InterPro" id="IPR004576">
    <property type="entry name" value="Mfd"/>
</dbReference>
<dbReference type="SMART" id="SM00487">
    <property type="entry name" value="DEXDc"/>
    <property type="match status" value="1"/>
</dbReference>